<evidence type="ECO:0000313" key="3">
    <source>
        <dbReference type="EMBL" id="PTK29233.1"/>
    </source>
</evidence>
<keyword evidence="1" id="KW-1133">Transmembrane helix</keyword>
<dbReference type="Proteomes" id="UP000241540">
    <property type="component" value="Unassembled WGS sequence"/>
</dbReference>
<dbReference type="AlphaFoldDB" id="A0A4Q9WPI0"/>
<keyword evidence="7" id="KW-1185">Reference proteome</keyword>
<accession>A0A4Q9WPI0</accession>
<dbReference type="EMBL" id="PZHX01000035">
    <property type="protein sequence ID" value="PTK29233.1"/>
    <property type="molecule type" value="Genomic_DNA"/>
</dbReference>
<sequence length="161" mass="19039">MHIQNRWVISILFIVISLLVVLGLTIYKNEKTVDLSDVEINHLKLNETFDNSEYSLNKHVKLDRYVFYNHNKYKNLTIKVKKKHHKIKGIILVKDTFVNTNFDVHIGDQIDAVIDNLGYNYDKDKVGKGYDALVYLDKDHHMKLSILYKDNIVKRIEFFSR</sequence>
<evidence type="ECO:0000313" key="4">
    <source>
        <dbReference type="EMBL" id="QKQ28464.1"/>
    </source>
</evidence>
<reference evidence="2 7" key="4">
    <citation type="submission" date="2022-06" db="EMBL/GenBank/DDBJ databases">
        <title>Staphylococcus hominis ShoR14 genome sequence.</title>
        <authorList>
            <person name="Yeo C.C."/>
            <person name="Chew C.H."/>
            <person name="Che Hamzah A.M."/>
            <person name="Al-Trad E.I."/>
        </authorList>
    </citation>
    <scope>NUCLEOTIDE SEQUENCE [LARGE SCALE GENOMIC DNA]</scope>
    <source>
        <strain evidence="2 7">ShoR14</strain>
    </source>
</reference>
<reference evidence="3" key="2">
    <citation type="submission" date="2018-03" db="EMBL/GenBank/DDBJ databases">
        <authorList>
            <person name="Naushad S."/>
        </authorList>
    </citation>
    <scope>NUCLEOTIDE SEQUENCE</scope>
    <source>
        <strain evidence="3">SNUC 5336</strain>
    </source>
</reference>
<dbReference type="EMBL" id="JAGHKT020000007">
    <property type="protein sequence ID" value="MCM5672465.1"/>
    <property type="molecule type" value="Genomic_DNA"/>
</dbReference>
<evidence type="ECO:0000313" key="2">
    <source>
        <dbReference type="EMBL" id="MCM5672465.1"/>
    </source>
</evidence>
<protein>
    <submittedName>
        <fullName evidence="3">Uncharacterized protein</fullName>
    </submittedName>
</protein>
<feature type="transmembrane region" description="Helical" evidence="1">
    <location>
        <begin position="7"/>
        <end position="27"/>
    </location>
</feature>
<organism evidence="3 5">
    <name type="scientific">Staphylococcus hominis</name>
    <dbReference type="NCBI Taxonomy" id="1290"/>
    <lineage>
        <taxon>Bacteria</taxon>
        <taxon>Bacillati</taxon>
        <taxon>Bacillota</taxon>
        <taxon>Bacilli</taxon>
        <taxon>Bacillales</taxon>
        <taxon>Staphylococcaceae</taxon>
        <taxon>Staphylococcus</taxon>
    </lineage>
</organism>
<reference evidence="4 6" key="3">
    <citation type="submission" date="2019-09" db="EMBL/GenBank/DDBJ databases">
        <title>FDA dAtabase for Regulatory Grade micrObial Sequences (FDA-ARGOS): Supporting development and validation of Infectious Disease Dx tests.</title>
        <authorList>
            <person name="Sciortino C."/>
            <person name="Tallon L."/>
            <person name="Sadzewicz L."/>
            <person name="Vavikolanu K."/>
            <person name="Mehta A."/>
            <person name="Aluvathingal J."/>
            <person name="Nadendla S."/>
            <person name="Nandy P."/>
            <person name="Geyer C."/>
            <person name="Yan Y."/>
            <person name="Sichtig H."/>
        </authorList>
    </citation>
    <scope>NUCLEOTIDE SEQUENCE [LARGE SCALE GENOMIC DNA]</scope>
    <source>
        <strain evidence="4 6">FDAARGOS_661</strain>
    </source>
</reference>
<reference evidence="3 5" key="1">
    <citation type="journal article" date="2016" name="Front. Microbiol.">
        <title>Comprehensive Phylogenetic Analysis of Bovine Non-aureus Staphylococci Species Based on Whole-Genome Sequencing.</title>
        <authorList>
            <person name="Naushad S."/>
            <person name="Barkema H.W."/>
            <person name="Luby C."/>
            <person name="Condas L.A."/>
            <person name="Nobrega D.B."/>
            <person name="Carson D.A."/>
            <person name="De Buck J."/>
        </authorList>
    </citation>
    <scope>NUCLEOTIDE SEQUENCE [LARGE SCALE GENOMIC DNA]</scope>
    <source>
        <strain evidence="3 5">SNUC 5336</strain>
    </source>
</reference>
<dbReference type="Proteomes" id="UP000665944">
    <property type="component" value="Unassembled WGS sequence"/>
</dbReference>
<dbReference type="RefSeq" id="WP_002450066.1">
    <property type="nucleotide sequence ID" value="NZ_CANLYX010000004.1"/>
</dbReference>
<gene>
    <name evidence="3" type="ORF">BUZ51_11920</name>
    <name evidence="4" type="ORF">FOB69_00870</name>
    <name evidence="2" type="ORF">J7T32_006725</name>
</gene>
<dbReference type="Proteomes" id="UP000509636">
    <property type="component" value="Chromosome"/>
</dbReference>
<evidence type="ECO:0000313" key="6">
    <source>
        <dbReference type="Proteomes" id="UP000509636"/>
    </source>
</evidence>
<keyword evidence="1" id="KW-0472">Membrane</keyword>
<name>A0A4Q9WPI0_STAHO</name>
<dbReference type="EMBL" id="CP054550">
    <property type="protein sequence ID" value="QKQ28464.1"/>
    <property type="molecule type" value="Genomic_DNA"/>
</dbReference>
<evidence type="ECO:0000313" key="5">
    <source>
        <dbReference type="Proteomes" id="UP000241540"/>
    </source>
</evidence>
<evidence type="ECO:0000313" key="7">
    <source>
        <dbReference type="Proteomes" id="UP000665944"/>
    </source>
</evidence>
<proteinExistence type="predicted"/>
<keyword evidence="1" id="KW-0812">Transmembrane</keyword>
<evidence type="ECO:0000256" key="1">
    <source>
        <dbReference type="SAM" id="Phobius"/>
    </source>
</evidence>